<sequence>MGKILVCFFFLFFISIQKINSILIFRNYNIEVLNHLGGKKELKINCVSGNRETKIDFLPSNVKMSLKLTVFPKTLIWCNLWKGPDFVQYAKIDAFIGKERFIHDVCGGRKPNVCFWRAQEDGIYVRNNAAGTFKFMYKWG</sequence>
<keyword evidence="5 6" id="KW-0732">Signal</keyword>
<evidence type="ECO:0000313" key="7">
    <source>
        <dbReference type="EMBL" id="EOA22525.1"/>
    </source>
</evidence>
<dbReference type="EMBL" id="KB870810">
    <property type="protein sequence ID" value="EOA22525.1"/>
    <property type="molecule type" value="Genomic_DNA"/>
</dbReference>
<evidence type="ECO:0000256" key="1">
    <source>
        <dbReference type="ARBA" id="ARBA00004613"/>
    </source>
</evidence>
<proteinExistence type="inferred from homology"/>
<dbReference type="GO" id="GO:0005576">
    <property type="term" value="C:extracellular region"/>
    <property type="evidence" value="ECO:0007669"/>
    <property type="project" value="UniProtKB-SubCell"/>
</dbReference>
<dbReference type="KEGG" id="crb:17881429"/>
<dbReference type="Proteomes" id="UP000029121">
    <property type="component" value="Unassembled WGS sequence"/>
</dbReference>
<evidence type="ECO:0000256" key="6">
    <source>
        <dbReference type="RuleBase" id="RU367044"/>
    </source>
</evidence>
<feature type="signal peptide" evidence="6">
    <location>
        <begin position="1"/>
        <end position="21"/>
    </location>
</feature>
<evidence type="ECO:0000313" key="8">
    <source>
        <dbReference type="Proteomes" id="UP000029121"/>
    </source>
</evidence>
<dbReference type="PANTHER" id="PTHR31232">
    <property type="match status" value="1"/>
</dbReference>
<dbReference type="OrthoDB" id="1045388at2759"/>
<dbReference type="AlphaFoldDB" id="R0HBZ3"/>
<accession>R0HBZ3</accession>
<feature type="chain" id="PRO_5025075320" description="S-protein homolog" evidence="6">
    <location>
        <begin position="22"/>
        <end position="140"/>
    </location>
</feature>
<keyword evidence="3 6" id="KW-0713">Self-incompatibility</keyword>
<organism evidence="7 8">
    <name type="scientific">Capsella rubella</name>
    <dbReference type="NCBI Taxonomy" id="81985"/>
    <lineage>
        <taxon>Eukaryota</taxon>
        <taxon>Viridiplantae</taxon>
        <taxon>Streptophyta</taxon>
        <taxon>Embryophyta</taxon>
        <taxon>Tracheophyta</taxon>
        <taxon>Spermatophyta</taxon>
        <taxon>Magnoliopsida</taxon>
        <taxon>eudicotyledons</taxon>
        <taxon>Gunneridae</taxon>
        <taxon>Pentapetalae</taxon>
        <taxon>rosids</taxon>
        <taxon>malvids</taxon>
        <taxon>Brassicales</taxon>
        <taxon>Brassicaceae</taxon>
        <taxon>Camelineae</taxon>
        <taxon>Capsella</taxon>
    </lineage>
</organism>
<dbReference type="eggNOG" id="ENOG502R1IV">
    <property type="taxonomic scope" value="Eukaryota"/>
</dbReference>
<keyword evidence="4 6" id="KW-0964">Secreted</keyword>
<reference evidence="8" key="1">
    <citation type="journal article" date="2013" name="Nat. Genet.">
        <title>The Capsella rubella genome and the genomic consequences of rapid mating system evolution.</title>
        <authorList>
            <person name="Slotte T."/>
            <person name="Hazzouri K.M."/>
            <person name="Agren J.A."/>
            <person name="Koenig D."/>
            <person name="Maumus F."/>
            <person name="Guo Y.L."/>
            <person name="Steige K."/>
            <person name="Platts A.E."/>
            <person name="Escobar J.S."/>
            <person name="Newman L.K."/>
            <person name="Wang W."/>
            <person name="Mandakova T."/>
            <person name="Vello E."/>
            <person name="Smith L.M."/>
            <person name="Henz S.R."/>
            <person name="Steffen J."/>
            <person name="Takuno S."/>
            <person name="Brandvain Y."/>
            <person name="Coop G."/>
            <person name="Andolfatto P."/>
            <person name="Hu T.T."/>
            <person name="Blanchette M."/>
            <person name="Clark R.M."/>
            <person name="Quesneville H."/>
            <person name="Nordborg M."/>
            <person name="Gaut B.S."/>
            <person name="Lysak M.A."/>
            <person name="Jenkins J."/>
            <person name="Grimwood J."/>
            <person name="Chapman J."/>
            <person name="Prochnik S."/>
            <person name="Shu S."/>
            <person name="Rokhsar D."/>
            <person name="Schmutz J."/>
            <person name="Weigel D."/>
            <person name="Wright S.I."/>
        </authorList>
    </citation>
    <scope>NUCLEOTIDE SEQUENCE [LARGE SCALE GENOMIC DNA]</scope>
    <source>
        <strain evidence="8">cv. Monte Gargano</strain>
    </source>
</reference>
<dbReference type="GO" id="GO:0060320">
    <property type="term" value="P:rejection of self pollen"/>
    <property type="evidence" value="ECO:0007669"/>
    <property type="project" value="UniProtKB-KW"/>
</dbReference>
<evidence type="ECO:0000256" key="3">
    <source>
        <dbReference type="ARBA" id="ARBA00022471"/>
    </source>
</evidence>
<comment type="similarity">
    <text evidence="2 6">Belongs to the plant self-incompatibility (S1) protein family.</text>
</comment>
<dbReference type="Pfam" id="PF05938">
    <property type="entry name" value="Self-incomp_S1"/>
    <property type="match status" value="1"/>
</dbReference>
<gene>
    <name evidence="7" type="ORF">CARUB_v10003179mg</name>
</gene>
<dbReference type="PANTHER" id="PTHR31232:SF68">
    <property type="entry name" value="S-PROTEIN HOMOLOG"/>
    <property type="match status" value="1"/>
</dbReference>
<name>R0HBZ3_9BRAS</name>
<dbReference type="InterPro" id="IPR010264">
    <property type="entry name" value="Self-incomp_S1"/>
</dbReference>
<protein>
    <recommendedName>
        <fullName evidence="6">S-protein homolog</fullName>
    </recommendedName>
</protein>
<comment type="subcellular location">
    <subcellularLocation>
        <location evidence="1 6">Secreted</location>
    </subcellularLocation>
</comment>
<evidence type="ECO:0000256" key="4">
    <source>
        <dbReference type="ARBA" id="ARBA00022525"/>
    </source>
</evidence>
<evidence type="ECO:0000256" key="2">
    <source>
        <dbReference type="ARBA" id="ARBA00005581"/>
    </source>
</evidence>
<keyword evidence="8" id="KW-1185">Reference proteome</keyword>
<evidence type="ECO:0000256" key="5">
    <source>
        <dbReference type="ARBA" id="ARBA00022729"/>
    </source>
</evidence>